<evidence type="ECO:0000313" key="2">
    <source>
        <dbReference type="EMBL" id="MBD7956112.1"/>
    </source>
</evidence>
<feature type="domain" description="DUF402" evidence="1">
    <location>
        <begin position="42"/>
        <end position="162"/>
    </location>
</feature>
<dbReference type="Pfam" id="PF04167">
    <property type="entry name" value="DUF402"/>
    <property type="match status" value="1"/>
</dbReference>
<keyword evidence="3" id="KW-1185">Reference proteome</keyword>
<organism evidence="2 3">
    <name type="scientific">Microbacterium pullorum</name>
    <dbReference type="NCBI Taxonomy" id="2762236"/>
    <lineage>
        <taxon>Bacteria</taxon>
        <taxon>Bacillati</taxon>
        <taxon>Actinomycetota</taxon>
        <taxon>Actinomycetes</taxon>
        <taxon>Micrococcales</taxon>
        <taxon>Microbacteriaceae</taxon>
        <taxon>Microbacterium</taxon>
    </lineage>
</organism>
<gene>
    <name evidence="2" type="ORF">H9651_00470</name>
</gene>
<accession>A0ABR8RXZ2</accession>
<protein>
    <submittedName>
        <fullName evidence="2">YgaC family protein</fullName>
    </submittedName>
</protein>
<dbReference type="SUPFAM" id="SSF159234">
    <property type="entry name" value="FomD-like"/>
    <property type="match status" value="1"/>
</dbReference>
<comment type="caution">
    <text evidence="2">The sequence shown here is derived from an EMBL/GenBank/DDBJ whole genome shotgun (WGS) entry which is preliminary data.</text>
</comment>
<evidence type="ECO:0000259" key="1">
    <source>
        <dbReference type="Pfam" id="PF04167"/>
    </source>
</evidence>
<dbReference type="Gene3D" id="2.40.380.10">
    <property type="entry name" value="FomD-like"/>
    <property type="match status" value="1"/>
</dbReference>
<dbReference type="RefSeq" id="WP_191717143.1">
    <property type="nucleotide sequence ID" value="NZ_JACSQP010000001.1"/>
</dbReference>
<proteinExistence type="predicted"/>
<dbReference type="InterPro" id="IPR035930">
    <property type="entry name" value="FomD-like_sf"/>
</dbReference>
<evidence type="ECO:0000313" key="3">
    <source>
        <dbReference type="Proteomes" id="UP000648352"/>
    </source>
</evidence>
<reference evidence="2 3" key="1">
    <citation type="submission" date="2020-08" db="EMBL/GenBank/DDBJ databases">
        <title>A Genomic Blueprint of the Chicken Gut Microbiome.</title>
        <authorList>
            <person name="Gilroy R."/>
            <person name="Ravi A."/>
            <person name="Getino M."/>
            <person name="Pursley I."/>
            <person name="Horton D.L."/>
            <person name="Alikhan N.-F."/>
            <person name="Baker D."/>
            <person name="Gharbi K."/>
            <person name="Hall N."/>
            <person name="Watson M."/>
            <person name="Adriaenssens E.M."/>
            <person name="Foster-Nyarko E."/>
            <person name="Jarju S."/>
            <person name="Secka A."/>
            <person name="Antonio M."/>
            <person name="Oren A."/>
            <person name="Chaudhuri R."/>
            <person name="La Ragione R.M."/>
            <person name="Hildebrand F."/>
            <person name="Pallen M.J."/>
        </authorList>
    </citation>
    <scope>NUCLEOTIDE SEQUENCE [LARGE SCALE GENOMIC DNA]</scope>
    <source>
        <strain evidence="2 3">Sa4CUA7</strain>
    </source>
</reference>
<dbReference type="Proteomes" id="UP000648352">
    <property type="component" value="Unassembled WGS sequence"/>
</dbReference>
<sequence length="188" mass="21355">MNAIPAASARPLPGTPLLFRWRKWDGGAHWVHECIYLGQDRWGDWFGQRVGDRSVRPGRDFLAVHPNVTLMPPDGDWVLTVNAAPHRTRIYIDLAWAVEWIDAEPAGIDMDLDVVERASGEIYIDDRDEWDDHRVAYGYPLPVVDRLEAAAIELEARVRTHEAPFDEATARWWFDRLAGLEGPAHAAP</sequence>
<dbReference type="EMBL" id="JACSQP010000001">
    <property type="protein sequence ID" value="MBD7956112.1"/>
    <property type="molecule type" value="Genomic_DNA"/>
</dbReference>
<name>A0ABR8RXZ2_9MICO</name>
<dbReference type="InterPro" id="IPR007295">
    <property type="entry name" value="DUF402"/>
</dbReference>